<protein>
    <submittedName>
        <fullName evidence="2">Uncharacterized protein</fullName>
    </submittedName>
</protein>
<feature type="region of interest" description="Disordered" evidence="1">
    <location>
        <begin position="60"/>
        <end position="98"/>
    </location>
</feature>
<evidence type="ECO:0000313" key="3">
    <source>
        <dbReference type="Proteomes" id="UP000479190"/>
    </source>
</evidence>
<name>A0A6H5I9D3_9HYME</name>
<evidence type="ECO:0000256" key="1">
    <source>
        <dbReference type="SAM" id="MobiDB-lite"/>
    </source>
</evidence>
<feature type="compositionally biased region" description="Low complexity" evidence="1">
    <location>
        <begin position="211"/>
        <end position="229"/>
    </location>
</feature>
<evidence type="ECO:0000313" key="2">
    <source>
        <dbReference type="EMBL" id="CAB0033975.1"/>
    </source>
</evidence>
<keyword evidence="3" id="KW-1185">Reference proteome</keyword>
<dbReference type="AlphaFoldDB" id="A0A6H5I9D3"/>
<accession>A0A6H5I9D3</accession>
<dbReference type="EMBL" id="CADCXV010000729">
    <property type="protein sequence ID" value="CAB0033975.1"/>
    <property type="molecule type" value="Genomic_DNA"/>
</dbReference>
<organism evidence="2 3">
    <name type="scientific">Trichogramma brassicae</name>
    <dbReference type="NCBI Taxonomy" id="86971"/>
    <lineage>
        <taxon>Eukaryota</taxon>
        <taxon>Metazoa</taxon>
        <taxon>Ecdysozoa</taxon>
        <taxon>Arthropoda</taxon>
        <taxon>Hexapoda</taxon>
        <taxon>Insecta</taxon>
        <taxon>Pterygota</taxon>
        <taxon>Neoptera</taxon>
        <taxon>Endopterygota</taxon>
        <taxon>Hymenoptera</taxon>
        <taxon>Apocrita</taxon>
        <taxon>Proctotrupomorpha</taxon>
        <taxon>Chalcidoidea</taxon>
        <taxon>Trichogrammatidae</taxon>
        <taxon>Trichogramma</taxon>
    </lineage>
</organism>
<feature type="compositionally biased region" description="Basic and acidic residues" evidence="1">
    <location>
        <begin position="424"/>
        <end position="439"/>
    </location>
</feature>
<dbReference type="Proteomes" id="UP000479190">
    <property type="component" value="Unassembled WGS sequence"/>
</dbReference>
<feature type="compositionally biased region" description="Low complexity" evidence="1">
    <location>
        <begin position="465"/>
        <end position="478"/>
    </location>
</feature>
<reference evidence="2 3" key="1">
    <citation type="submission" date="2020-02" db="EMBL/GenBank/DDBJ databases">
        <authorList>
            <person name="Ferguson B K."/>
        </authorList>
    </citation>
    <scope>NUCLEOTIDE SEQUENCE [LARGE SCALE GENOMIC DNA]</scope>
</reference>
<sequence>MVDYVPRSYGRASKIPAVPNPRVKARRVCKLDRVKKTVARAQRNERDGDGGGVVDLSTALASSAPLANDERTNERTYERSERRANRRRSANRASASDRASTAIVGLRARLLPRLNPASRCCLSHGAAARMQQRPRSLARDYRWLEAGECDGSWRSSSVVMDYWRAGGAAAGLVRAGVIMQAAHRSRSRARCWSRCSLCPGSSGWLPPAKKQQQQQQQTRASSIILSSTKSKSRKNRSDRFDRNSPRCVRFIMAWASPRQLLLHGSPSTCTHSLARLSPEWHAQMGFITPLRELTRRPVVQHAPCTRDAHQTKLPIFITYARLGRQKKKKKRIYRAYITSQSRESRDSHAHASHKKSLSTLLYDISEKITRVTSTPRDHHVLPLLVLPSVVHPSRGAGAAPLAQGGAPGQAAGRGAPDRLLPARRAQEDPRQAARTERRSAFRTRGALPPDPPGQRDGGQVRRPARSGARGAAAPGLAPEQAGLRAVGQGAAGRTVVARQAGLRSRGLQHPRQGQLREEVLDDLGSS</sequence>
<gene>
    <name evidence="2" type="ORF">TBRA_LOCUS5873</name>
</gene>
<feature type="region of interest" description="Disordered" evidence="1">
    <location>
        <begin position="396"/>
        <end position="526"/>
    </location>
</feature>
<feature type="compositionally biased region" description="Low complexity" evidence="1">
    <location>
        <begin position="396"/>
        <end position="414"/>
    </location>
</feature>
<proteinExistence type="predicted"/>
<feature type="compositionally biased region" description="Basic and acidic residues" evidence="1">
    <location>
        <begin position="68"/>
        <end position="83"/>
    </location>
</feature>
<feature type="region of interest" description="Disordered" evidence="1">
    <location>
        <begin position="205"/>
        <end position="241"/>
    </location>
</feature>